<dbReference type="Proteomes" id="UP001519863">
    <property type="component" value="Unassembled WGS sequence"/>
</dbReference>
<dbReference type="Pfam" id="PF12802">
    <property type="entry name" value="MarR_2"/>
    <property type="match status" value="1"/>
</dbReference>
<feature type="domain" description="HTH marR-type" evidence="2">
    <location>
        <begin position="34"/>
        <end position="72"/>
    </location>
</feature>
<dbReference type="Pfam" id="PF00480">
    <property type="entry name" value="ROK"/>
    <property type="match status" value="1"/>
</dbReference>
<sequence length="411" mass="42150">MIGPVHRVAPHLDIPIRQDDLRAHNLVLTFRQIVAAHDTPISRSELATATGLTRPTISRIVDDLLTAGLIVEAGPARSGSSGRPRVGLSLARTGPAGLGLDIRADVLSACVVDLTGAVRHLDFVPHTGTEPATVLPSLAAMADRAVQAAAAENLTVVGATMAAPGPVQDDSIVRFAPMLGWRDVDAGAALSAAISPGSAVLPVLVGNDARLAALGEWHAAGQTMRNFVCVSGEFDIGAGLFLDGAQLSGWAGELGHVMVRSDGPSCACGAAGCLQCYAGLTAILAAATGRGREDGSSPAVAIDTLVSVGDPRILDTLDDAAVALGIAIAGLVNLVTVDTVLLGGSYSLLASWLVDGIDRELRRRVLSANWAPIEVRPAPLGPDAAVIGAALSAVNRVREDPNGWLARVRSR</sequence>
<dbReference type="InterPro" id="IPR011991">
    <property type="entry name" value="ArsR-like_HTH"/>
</dbReference>
<reference evidence="3 4" key="1">
    <citation type="journal article" date="2013" name="Antonie Van Leeuwenhoek">
        <title>Actinoplanes hulinensis sp. nov., a novel actinomycete isolated from soybean root (Glycine max (L.) Merr).</title>
        <authorList>
            <person name="Shen Y."/>
            <person name="Liu C."/>
            <person name="Wang X."/>
            <person name="Zhao J."/>
            <person name="Jia F."/>
            <person name="Zhang Y."/>
            <person name="Wang L."/>
            <person name="Yang D."/>
            <person name="Xiang W."/>
        </authorList>
    </citation>
    <scope>NUCLEOTIDE SEQUENCE [LARGE SCALE GENOMIC DNA]</scope>
    <source>
        <strain evidence="3 4">NEAU-M9</strain>
    </source>
</reference>
<accession>A0ABS7BDD9</accession>
<dbReference type="PANTHER" id="PTHR18964:SF149">
    <property type="entry name" value="BIFUNCTIONAL UDP-N-ACETYLGLUCOSAMINE 2-EPIMERASE_N-ACETYLMANNOSAMINE KINASE"/>
    <property type="match status" value="1"/>
</dbReference>
<evidence type="ECO:0000259" key="2">
    <source>
        <dbReference type="Pfam" id="PF12802"/>
    </source>
</evidence>
<dbReference type="Gene3D" id="1.10.10.10">
    <property type="entry name" value="Winged helix-like DNA-binding domain superfamily/Winged helix DNA-binding domain"/>
    <property type="match status" value="1"/>
</dbReference>
<gene>
    <name evidence="3" type="ORF">KZ829_35430</name>
</gene>
<protein>
    <submittedName>
        <fullName evidence="3">ROK family transcriptional regulator</fullName>
    </submittedName>
</protein>
<organism evidence="3 4">
    <name type="scientific">Actinoplanes hulinensis</name>
    <dbReference type="NCBI Taxonomy" id="1144547"/>
    <lineage>
        <taxon>Bacteria</taxon>
        <taxon>Bacillati</taxon>
        <taxon>Actinomycetota</taxon>
        <taxon>Actinomycetes</taxon>
        <taxon>Micromonosporales</taxon>
        <taxon>Micromonosporaceae</taxon>
        <taxon>Actinoplanes</taxon>
    </lineage>
</organism>
<dbReference type="Gene3D" id="3.30.420.40">
    <property type="match status" value="2"/>
</dbReference>
<dbReference type="InterPro" id="IPR000600">
    <property type="entry name" value="ROK"/>
</dbReference>
<keyword evidence="4" id="KW-1185">Reference proteome</keyword>
<comment type="similarity">
    <text evidence="1">Belongs to the ROK (NagC/XylR) family.</text>
</comment>
<dbReference type="SUPFAM" id="SSF46785">
    <property type="entry name" value="Winged helix' DNA-binding domain"/>
    <property type="match status" value="1"/>
</dbReference>
<dbReference type="InterPro" id="IPR043129">
    <property type="entry name" value="ATPase_NBD"/>
</dbReference>
<dbReference type="CDD" id="cd00090">
    <property type="entry name" value="HTH_ARSR"/>
    <property type="match status" value="1"/>
</dbReference>
<dbReference type="SUPFAM" id="SSF53067">
    <property type="entry name" value="Actin-like ATPase domain"/>
    <property type="match status" value="1"/>
</dbReference>
<name>A0ABS7BDD9_9ACTN</name>
<dbReference type="PANTHER" id="PTHR18964">
    <property type="entry name" value="ROK (REPRESSOR, ORF, KINASE) FAMILY"/>
    <property type="match status" value="1"/>
</dbReference>
<evidence type="ECO:0000313" key="4">
    <source>
        <dbReference type="Proteomes" id="UP001519863"/>
    </source>
</evidence>
<evidence type="ECO:0000313" key="3">
    <source>
        <dbReference type="EMBL" id="MBW6439035.1"/>
    </source>
</evidence>
<comment type="caution">
    <text evidence="3">The sequence shown here is derived from an EMBL/GenBank/DDBJ whole genome shotgun (WGS) entry which is preliminary data.</text>
</comment>
<evidence type="ECO:0000256" key="1">
    <source>
        <dbReference type="ARBA" id="ARBA00006479"/>
    </source>
</evidence>
<dbReference type="InterPro" id="IPR000835">
    <property type="entry name" value="HTH_MarR-typ"/>
</dbReference>
<proteinExistence type="inferred from homology"/>
<dbReference type="InterPro" id="IPR036388">
    <property type="entry name" value="WH-like_DNA-bd_sf"/>
</dbReference>
<dbReference type="InterPro" id="IPR036390">
    <property type="entry name" value="WH_DNA-bd_sf"/>
</dbReference>
<dbReference type="EMBL" id="JAHXZI010000024">
    <property type="protein sequence ID" value="MBW6439035.1"/>
    <property type="molecule type" value="Genomic_DNA"/>
</dbReference>